<evidence type="ECO:0000313" key="8">
    <source>
        <dbReference type="Proteomes" id="UP000323594"/>
    </source>
</evidence>
<reference evidence="7" key="2">
    <citation type="submission" date="2015-01" db="EMBL/GenBank/DDBJ databases">
        <authorList>
            <person name="Manzoor Shahid"/>
            <person name="Zubair Saima"/>
        </authorList>
    </citation>
    <scope>NUCLEOTIDE SEQUENCE [LARGE SCALE GENOMIC DNA]</scope>
    <source>
        <strain evidence="7">V1</strain>
    </source>
</reference>
<dbReference type="GeneID" id="57753359"/>
<dbReference type="EMBL" id="CP042817">
    <property type="protein sequence ID" value="QEJ98617.1"/>
    <property type="molecule type" value="Genomic_DNA"/>
</dbReference>
<dbReference type="Pfam" id="PF23552">
    <property type="entry name" value="ParB_C"/>
    <property type="match status" value="1"/>
</dbReference>
<dbReference type="InterPro" id="IPR041468">
    <property type="entry name" value="HTH_ParB/Spo0J"/>
</dbReference>
<comment type="similarity">
    <text evidence="1">Belongs to the ParB family.</text>
</comment>
<keyword evidence="3" id="KW-0238">DNA-binding</keyword>
<keyword evidence="7" id="KW-1185">Reference proteome</keyword>
<dbReference type="OrthoDB" id="9802051at2"/>
<dbReference type="NCBIfam" id="TIGR00180">
    <property type="entry name" value="parB_part"/>
    <property type="match status" value="1"/>
</dbReference>
<dbReference type="PANTHER" id="PTHR33375:SF1">
    <property type="entry name" value="CHROMOSOME-PARTITIONING PROTEIN PARB-RELATED"/>
    <property type="match status" value="1"/>
</dbReference>
<dbReference type="InterPro" id="IPR003115">
    <property type="entry name" value="ParB_N"/>
</dbReference>
<evidence type="ECO:0000313" key="7">
    <source>
        <dbReference type="Proteomes" id="UP000042527"/>
    </source>
</evidence>
<reference evidence="5" key="1">
    <citation type="submission" date="2015-01" db="EMBL/GenBank/DDBJ databases">
        <authorList>
            <person name="Xiang T."/>
            <person name="Song Y."/>
            <person name="Huang L."/>
            <person name="Wang B."/>
            <person name="Wu P."/>
        </authorList>
    </citation>
    <scope>NUCLEOTIDE SEQUENCE [LARGE SCALE GENOMIC DNA]</scope>
    <source>
        <strain evidence="5">V1</strain>
    </source>
</reference>
<gene>
    <name evidence="5" type="primary">parB</name>
    <name evidence="6" type="ORF">FUT82_11820</name>
    <name evidence="5" type="ORF">TPHV1_510036</name>
</gene>
<dbReference type="Proteomes" id="UP000042527">
    <property type="component" value="Unassembled WGS sequence"/>
</dbReference>
<dbReference type="Gene3D" id="1.10.10.2830">
    <property type="match status" value="1"/>
</dbReference>
<dbReference type="InterPro" id="IPR057240">
    <property type="entry name" value="ParB_dimer_C"/>
</dbReference>
<dbReference type="CDD" id="cd16393">
    <property type="entry name" value="SPO0J_N"/>
    <property type="match status" value="1"/>
</dbReference>
<dbReference type="Pfam" id="PF02195">
    <property type="entry name" value="ParB_N"/>
    <property type="match status" value="1"/>
</dbReference>
<evidence type="ECO:0000259" key="4">
    <source>
        <dbReference type="SMART" id="SM00470"/>
    </source>
</evidence>
<dbReference type="RefSeq" id="WP_024752402.1">
    <property type="nucleotide sequence ID" value="NZ_CDNC01000047.1"/>
</dbReference>
<dbReference type="GO" id="GO:0045881">
    <property type="term" value="P:positive regulation of sporulation resulting in formation of a cellular spore"/>
    <property type="evidence" value="ECO:0007669"/>
    <property type="project" value="TreeGrafter"/>
</dbReference>
<sequence length="303" mass="33532">MAKKSKLGKGIDALMEDPSVMADFDGSTGQSAAGDEVIKLDPELLKPNPFQPRKTFNQENLRELADSIREHGIIQPIIAGKNAEGEFFIIAGERRTRASILAGLKEVPVVLREFDNAQKLEVALIENIQREDLNPIEEALAYQSIMQMNQINQEETAKKIGKSRSTVANALRLLKLPEEMQNAIEDGRITAGHARAILSLVNPADMQILFNRITSSNLSVRDAENQAAVLNKGGRIAKKETADSFIDSPKESGFSEIKHLEQQLIDALGTKVQIKGDIEKGVIYISYFTRDDLDSIYEKLSSE</sequence>
<name>A0A0B7GWC7_TREPH</name>
<reference evidence="6 8" key="3">
    <citation type="submission" date="2019-08" db="EMBL/GenBank/DDBJ databases">
        <authorList>
            <person name="Kuhnert P."/>
        </authorList>
    </citation>
    <scope>NUCLEOTIDE SEQUENCE [LARGE SCALE GENOMIC DNA]</scope>
    <source>
        <strain evidence="6 8">B36.5</strain>
    </source>
</reference>
<dbReference type="EMBL" id="CDNC01000047">
    <property type="protein sequence ID" value="CEM62969.1"/>
    <property type="molecule type" value="Genomic_DNA"/>
</dbReference>
<proteinExistence type="inferred from homology"/>
<dbReference type="GO" id="GO:0005694">
    <property type="term" value="C:chromosome"/>
    <property type="evidence" value="ECO:0007669"/>
    <property type="project" value="TreeGrafter"/>
</dbReference>
<feature type="domain" description="ParB-like N-terminal" evidence="4">
    <location>
        <begin position="38"/>
        <end position="128"/>
    </location>
</feature>
<dbReference type="GO" id="GO:0003677">
    <property type="term" value="F:DNA binding"/>
    <property type="evidence" value="ECO:0007669"/>
    <property type="project" value="UniProtKB-KW"/>
</dbReference>
<dbReference type="Proteomes" id="UP000323594">
    <property type="component" value="Chromosome"/>
</dbReference>
<dbReference type="Gene3D" id="3.90.1530.30">
    <property type="match status" value="1"/>
</dbReference>
<dbReference type="SMART" id="SM00470">
    <property type="entry name" value="ParB"/>
    <property type="match status" value="1"/>
</dbReference>
<organism evidence="5 7">
    <name type="scientific">Treponema phagedenis</name>
    <dbReference type="NCBI Taxonomy" id="162"/>
    <lineage>
        <taxon>Bacteria</taxon>
        <taxon>Pseudomonadati</taxon>
        <taxon>Spirochaetota</taxon>
        <taxon>Spirochaetia</taxon>
        <taxon>Spirochaetales</taxon>
        <taxon>Treponemataceae</taxon>
        <taxon>Treponema</taxon>
    </lineage>
</organism>
<evidence type="ECO:0000313" key="6">
    <source>
        <dbReference type="EMBL" id="QEJ98617.1"/>
    </source>
</evidence>
<dbReference type="InterPro" id="IPR004437">
    <property type="entry name" value="ParB/RepB/Spo0J"/>
</dbReference>
<evidence type="ECO:0000256" key="2">
    <source>
        <dbReference type="ARBA" id="ARBA00022829"/>
    </source>
</evidence>
<dbReference type="SUPFAM" id="SSF110849">
    <property type="entry name" value="ParB/Sulfiredoxin"/>
    <property type="match status" value="1"/>
</dbReference>
<dbReference type="SUPFAM" id="SSF109709">
    <property type="entry name" value="KorB DNA-binding domain-like"/>
    <property type="match status" value="1"/>
</dbReference>
<dbReference type="FunFam" id="3.90.1530.30:FF:000001">
    <property type="entry name" value="Chromosome partitioning protein ParB"/>
    <property type="match status" value="1"/>
</dbReference>
<dbReference type="GO" id="GO:0007059">
    <property type="term" value="P:chromosome segregation"/>
    <property type="evidence" value="ECO:0007669"/>
    <property type="project" value="UniProtKB-KW"/>
</dbReference>
<evidence type="ECO:0000256" key="1">
    <source>
        <dbReference type="ARBA" id="ARBA00006295"/>
    </source>
</evidence>
<dbReference type="PANTHER" id="PTHR33375">
    <property type="entry name" value="CHROMOSOME-PARTITIONING PROTEIN PARB-RELATED"/>
    <property type="match status" value="1"/>
</dbReference>
<dbReference type="FunFam" id="1.10.10.2830:FF:000001">
    <property type="entry name" value="Chromosome partitioning protein ParB"/>
    <property type="match status" value="1"/>
</dbReference>
<keyword evidence="2" id="KW-0159">Chromosome partition</keyword>
<dbReference type="InterPro" id="IPR036086">
    <property type="entry name" value="ParB/Sulfiredoxin_sf"/>
</dbReference>
<dbReference type="AlphaFoldDB" id="A0A0B7GWC7"/>
<evidence type="ECO:0000256" key="3">
    <source>
        <dbReference type="ARBA" id="ARBA00023125"/>
    </source>
</evidence>
<dbReference type="Pfam" id="PF17762">
    <property type="entry name" value="HTH_ParB"/>
    <property type="match status" value="1"/>
</dbReference>
<protein>
    <submittedName>
        <fullName evidence="6">ParB/RepB/Spo0J family partition protein</fullName>
    </submittedName>
    <submittedName>
        <fullName evidence="5">Putative chromosome-partitioning protein ParB</fullName>
    </submittedName>
</protein>
<evidence type="ECO:0000313" key="5">
    <source>
        <dbReference type="EMBL" id="CEM62969.1"/>
    </source>
</evidence>
<accession>A0A0B7GWC7</accession>
<dbReference type="InterPro" id="IPR050336">
    <property type="entry name" value="Chromosome_partition/occlusion"/>
</dbReference>